<dbReference type="AlphaFoldDB" id="A0AAV1RPZ1"/>
<dbReference type="Pfam" id="PF22916">
    <property type="entry name" value="UTP25_NTPase-like"/>
    <property type="match status" value="1"/>
</dbReference>
<feature type="region of interest" description="Disordered" evidence="1">
    <location>
        <begin position="290"/>
        <end position="325"/>
    </location>
</feature>
<keyword evidence="4" id="KW-1185">Reference proteome</keyword>
<evidence type="ECO:0000313" key="3">
    <source>
        <dbReference type="EMBL" id="CAK7337527.1"/>
    </source>
</evidence>
<protein>
    <recommendedName>
        <fullName evidence="2">UTP25 NTP hydrolase-like domain-containing protein</fullName>
    </recommendedName>
</protein>
<evidence type="ECO:0000259" key="2">
    <source>
        <dbReference type="Pfam" id="PF22916"/>
    </source>
</evidence>
<accession>A0AAV1RPZ1</accession>
<dbReference type="GO" id="GO:0000462">
    <property type="term" value="P:maturation of SSU-rRNA from tricistronic rRNA transcript (SSU-rRNA, 5.8S rRNA, LSU-rRNA)"/>
    <property type="evidence" value="ECO:0007669"/>
    <property type="project" value="TreeGrafter"/>
</dbReference>
<comment type="caution">
    <text evidence="3">The sequence shown here is derived from an EMBL/GenBank/DDBJ whole genome shotgun (WGS) entry which is preliminary data.</text>
</comment>
<gene>
    <name evidence="3" type="ORF">DCAF_LOCUS12562</name>
</gene>
<feature type="domain" description="UTP25 NTP hydrolase-like" evidence="2">
    <location>
        <begin position="177"/>
        <end position="448"/>
    </location>
</feature>
<proteinExistence type="predicted"/>
<dbReference type="InterPro" id="IPR010678">
    <property type="entry name" value="UTP25"/>
</dbReference>
<name>A0AAV1RPZ1_9ROSI</name>
<dbReference type="GO" id="GO:0034511">
    <property type="term" value="F:U3 snoRNA binding"/>
    <property type="evidence" value="ECO:0007669"/>
    <property type="project" value="InterPro"/>
</dbReference>
<dbReference type="GO" id="GO:0032040">
    <property type="term" value="C:small-subunit processome"/>
    <property type="evidence" value="ECO:0007669"/>
    <property type="project" value="TreeGrafter"/>
</dbReference>
<dbReference type="Proteomes" id="UP001314170">
    <property type="component" value="Unassembled WGS sequence"/>
</dbReference>
<dbReference type="PANTHER" id="PTHR12933">
    <property type="entry name" value="ORF PROTEIN-RELATED"/>
    <property type="match status" value="1"/>
</dbReference>
<dbReference type="PANTHER" id="PTHR12933:SF0">
    <property type="entry name" value="U3 SMALL NUCLEOLAR RNA-ASSOCIATED PROTEIN 25 HOMOLOG"/>
    <property type="match status" value="1"/>
</dbReference>
<evidence type="ECO:0000313" key="4">
    <source>
        <dbReference type="Proteomes" id="UP001314170"/>
    </source>
</evidence>
<dbReference type="EMBL" id="CAWUPB010001087">
    <property type="protein sequence ID" value="CAK7337527.1"/>
    <property type="molecule type" value="Genomic_DNA"/>
</dbReference>
<reference evidence="3 4" key="1">
    <citation type="submission" date="2024-01" db="EMBL/GenBank/DDBJ databases">
        <authorList>
            <person name="Waweru B."/>
        </authorList>
    </citation>
    <scope>NUCLEOTIDE SEQUENCE [LARGE SCALE GENOMIC DNA]</scope>
</reference>
<organism evidence="3 4">
    <name type="scientific">Dovyalis caffra</name>
    <dbReference type="NCBI Taxonomy" id="77055"/>
    <lineage>
        <taxon>Eukaryota</taxon>
        <taxon>Viridiplantae</taxon>
        <taxon>Streptophyta</taxon>
        <taxon>Embryophyta</taxon>
        <taxon>Tracheophyta</taxon>
        <taxon>Spermatophyta</taxon>
        <taxon>Magnoliopsida</taxon>
        <taxon>eudicotyledons</taxon>
        <taxon>Gunneridae</taxon>
        <taxon>Pentapetalae</taxon>
        <taxon>rosids</taxon>
        <taxon>fabids</taxon>
        <taxon>Malpighiales</taxon>
        <taxon>Salicaceae</taxon>
        <taxon>Flacourtieae</taxon>
        <taxon>Dovyalis</taxon>
    </lineage>
</organism>
<dbReference type="InterPro" id="IPR053940">
    <property type="entry name" value="UTP25_NTPase-like"/>
</dbReference>
<feature type="compositionally biased region" description="Low complexity" evidence="1">
    <location>
        <begin position="308"/>
        <end position="319"/>
    </location>
</feature>
<evidence type="ECO:0000256" key="1">
    <source>
        <dbReference type="SAM" id="MobiDB-lite"/>
    </source>
</evidence>
<dbReference type="GO" id="GO:0019843">
    <property type="term" value="F:rRNA binding"/>
    <property type="evidence" value="ECO:0007669"/>
    <property type="project" value="TreeGrafter"/>
</dbReference>
<sequence>MQIENKKTGYLGMCDTIGTDNESNLQERSAVSIVDEDGDFGSEDVREASDTDKEQELGVKSQTFVKAPASRSSFHSRLEYKLPKTEVEDLLKKKWKYQWDVPAFGMPNCKWVGTGECFVEDANINSDCGLKQRLYKHWLDVYGTSGSNDFDSSLQRFFFSLCLGLVTGPSTSLGNSYRDILHCNKKPFYRKGLKEDLAIMDAYIMHCLNHIFRTRDLVTKNDSKVGKHRENSEDELLNGDEFLDHGFTRPKVLILLPFRNIANRFVNRLIQLTPSAYKVNVEHMSRFSDEFGTQDDEDNVNTNDLTGSVSNSKSQNSSKPPDHQALFDGNIDDKFMIGIKFTRPKFNNAIATVSEALGAKIEEAKKDKEKDVDYLSSIEVLIIDHADVIAMQNWTFLTSVLEQMNCIPSKQHGTDIMRIRKWYLDGHARFYRQTIILGCYANPGSPTVLASEFIDKFTKPGMVPINHKTDVI</sequence>